<dbReference type="InterPro" id="IPR021341">
    <property type="entry name" value="DUF2958"/>
</dbReference>
<name>A0ABT0H3U6_9FLAO</name>
<proteinExistence type="predicted"/>
<comment type="caution">
    <text evidence="1">The sequence shown here is derived from an EMBL/GenBank/DDBJ whole genome shotgun (WGS) entry which is preliminary data.</text>
</comment>
<dbReference type="Pfam" id="PF11171">
    <property type="entry name" value="DUF2958"/>
    <property type="match status" value="1"/>
</dbReference>
<protein>
    <submittedName>
        <fullName evidence="1">DUF2958 domain-containing protein</fullName>
    </submittedName>
</protein>
<sequence>MKLITQELKERFKEIGDQSNVKDPIFIAKFFDPCGSGTWYASEYDPETNVCYGYVTGLFEDEWGRFSIDELEELKLPFGLGIERDIAFEDIPSSHVIQKNRISELDKAKPKEDQDNEIER</sequence>
<keyword evidence="2" id="KW-1185">Reference proteome</keyword>
<dbReference type="Proteomes" id="UP001203687">
    <property type="component" value="Unassembled WGS sequence"/>
</dbReference>
<accession>A0ABT0H3U6</accession>
<evidence type="ECO:0000313" key="1">
    <source>
        <dbReference type="EMBL" id="MCK8479053.1"/>
    </source>
</evidence>
<organism evidence="1 2">
    <name type="scientific">Psychroserpens algicola</name>
    <dbReference type="NCBI Taxonomy" id="1719034"/>
    <lineage>
        <taxon>Bacteria</taxon>
        <taxon>Pseudomonadati</taxon>
        <taxon>Bacteroidota</taxon>
        <taxon>Flavobacteriia</taxon>
        <taxon>Flavobacteriales</taxon>
        <taxon>Flavobacteriaceae</taxon>
        <taxon>Psychroserpens</taxon>
    </lineage>
</organism>
<gene>
    <name evidence="1" type="ORF">MUY34_00395</name>
</gene>
<dbReference type="EMBL" id="JALPQF010000001">
    <property type="protein sequence ID" value="MCK8479053.1"/>
    <property type="molecule type" value="Genomic_DNA"/>
</dbReference>
<evidence type="ECO:0000313" key="2">
    <source>
        <dbReference type="Proteomes" id="UP001203687"/>
    </source>
</evidence>
<dbReference type="RefSeq" id="WP_248411489.1">
    <property type="nucleotide sequence ID" value="NZ_JALPQF010000001.1"/>
</dbReference>
<reference evidence="1" key="1">
    <citation type="submission" date="2022-04" db="EMBL/GenBank/DDBJ databases">
        <authorList>
            <person name="Ren T."/>
        </authorList>
    </citation>
    <scope>NUCLEOTIDE SEQUENCE</scope>
    <source>
        <strain evidence="1">F63249</strain>
    </source>
</reference>